<reference evidence="2" key="1">
    <citation type="submission" date="2009-10" db="EMBL/GenBank/DDBJ databases">
        <authorList>
            <person name="Weinstock G."/>
            <person name="Sodergren E."/>
            <person name="Clifton S."/>
            <person name="Fulton L."/>
            <person name="Fulton B."/>
            <person name="Courtney L."/>
            <person name="Fronick C."/>
            <person name="Harrison M."/>
            <person name="Strong C."/>
            <person name="Farmer C."/>
            <person name="Delahaunty K."/>
            <person name="Markovic C."/>
            <person name="Hall O."/>
            <person name="Minx P."/>
            <person name="Tomlinson C."/>
            <person name="Mitreva M."/>
            <person name="Nelson J."/>
            <person name="Hou S."/>
            <person name="Wollam A."/>
            <person name="Pepin K.H."/>
            <person name="Johnson M."/>
            <person name="Bhonagiri V."/>
            <person name="Nash W.E."/>
            <person name="Warren W."/>
            <person name="Chinwalla A."/>
            <person name="Mardis E.R."/>
            <person name="Wilson R.K."/>
        </authorList>
    </citation>
    <scope>NUCLEOTIDE SEQUENCE [LARGE SCALE GENOMIC DNA]</scope>
    <source>
        <strain evidence="2">ATCC 700122</strain>
    </source>
</reference>
<feature type="transmembrane region" description="Helical" evidence="1">
    <location>
        <begin position="5"/>
        <end position="28"/>
    </location>
</feature>
<comment type="caution">
    <text evidence="2">The sequence shown here is derived from an EMBL/GenBank/DDBJ whole genome shotgun (WGS) entry which is preliminary data.</text>
</comment>
<name>D0WDZ3_SLAES</name>
<proteinExistence type="predicted"/>
<dbReference type="GeneID" id="85006708"/>
<dbReference type="EMBL" id="ACUX02000003">
    <property type="protein sequence ID" value="EEZ62298.1"/>
    <property type="molecule type" value="Genomic_DNA"/>
</dbReference>
<accession>D0WDZ3</accession>
<feature type="transmembrane region" description="Helical" evidence="1">
    <location>
        <begin position="34"/>
        <end position="52"/>
    </location>
</feature>
<dbReference type="STRING" id="649764.HMPREF0762_00013"/>
<gene>
    <name evidence="2" type="ORF">HMPREF0762_00013</name>
</gene>
<sequence>MRFNYLNWVIATALILTVFSVAIIAIGYQPLSPLRALTVVALLAVAGAAWVVKRRKSGER</sequence>
<evidence type="ECO:0000256" key="1">
    <source>
        <dbReference type="SAM" id="Phobius"/>
    </source>
</evidence>
<keyword evidence="3" id="KW-1185">Reference proteome</keyword>
<keyword evidence="1" id="KW-0472">Membrane</keyword>
<dbReference type="Proteomes" id="UP000006001">
    <property type="component" value="Unassembled WGS sequence"/>
</dbReference>
<keyword evidence="1" id="KW-0812">Transmembrane</keyword>
<evidence type="ECO:0000313" key="2">
    <source>
        <dbReference type="EMBL" id="EEZ62298.1"/>
    </source>
</evidence>
<evidence type="ECO:0000313" key="3">
    <source>
        <dbReference type="Proteomes" id="UP000006001"/>
    </source>
</evidence>
<dbReference type="RefSeq" id="WP_006361264.1">
    <property type="nucleotide sequence ID" value="NZ_GG700630.1"/>
</dbReference>
<dbReference type="HOGENOM" id="CLU_2939348_0_0_11"/>
<keyword evidence="1" id="KW-1133">Transmembrane helix</keyword>
<dbReference type="AlphaFoldDB" id="D0WDZ3"/>
<organism evidence="2 3">
    <name type="scientific">Slackia exigua (strain ATCC 700122 / DSM 15923 / CIP 105133 / JCM 11022 / KCTC 5966 / S-7)</name>
    <dbReference type="NCBI Taxonomy" id="649764"/>
    <lineage>
        <taxon>Bacteria</taxon>
        <taxon>Bacillati</taxon>
        <taxon>Actinomycetota</taxon>
        <taxon>Coriobacteriia</taxon>
        <taxon>Eggerthellales</taxon>
        <taxon>Eggerthellaceae</taxon>
        <taxon>Slackia</taxon>
    </lineage>
</organism>
<protein>
    <submittedName>
        <fullName evidence="2">Uncharacterized protein</fullName>
    </submittedName>
</protein>